<feature type="coiled-coil region" evidence="6">
    <location>
        <begin position="305"/>
        <end position="332"/>
    </location>
</feature>
<keyword evidence="2" id="KW-0547">Nucleotide-binding</keyword>
<proteinExistence type="predicted"/>
<feature type="coiled-coil region" evidence="6">
    <location>
        <begin position="1165"/>
        <end position="1220"/>
    </location>
</feature>
<dbReference type="PANTHER" id="PTHR10465">
    <property type="entry name" value="TRANSMEMBRANE GTPASE FZO1"/>
    <property type="match status" value="1"/>
</dbReference>
<sequence length="1222" mass="139498">MLETIQSDTVHRLVQIRREIEKQGDEARAEKLLDLIRKAQRREFTLAFCGHFSAGKSSMLNAWYKEELLPTSPIPTSANVVAVRSGEDRVVLTLRSGERRMYRGAYTEKELKALAKNGDEVIAVDVWREGGRLPEGTCLLDTPGIDSTDDAHRVATESALHMADILFYAMDYNHVQSEVNLQFVKELKQRGKRVYLVVNQIDKHREEELRFQHYRESVETSFRNWGIEVDGIFYTSLKDPSHPYNEWNRLNERMEGMFQDREALIEGSVLREAEYLIREHLAMREASDREKARQLLRDTESTRSVEELETAIDLYAQKREEHLQEAEEKEQVYLRGLEELFANVYLMPYEVRESARDYLETQLTDFRVGFLFSKGKTEKERERRRQTFAERLKETVDTQLDVHVREYVIRFLKEHGIYTPKRGEAIYGTVHPLDPQLLEMTVKSGAKLTREYVLKYTDDLSESIKQACRRQAKAWYEDFGGEIEEKLKARAAETAEELAGLKRELEGKRFLEKLEAEQFAYEARFMDLLQGTIVPETELSFLPEEEAEEAFASCGPSLLAGLSHPEPENQTVLSASSAIDPAGDETEHITEDPQAQVLRQAEVVEELLADMEGLTALREELADKRHRSKERQFTVALFGAFSAGKSSLANALMGNGVLPVSPNPTTATINRIGPPTESYGHGEAVIRFKSKETLLGDLCEVYRLFRREATSLEEALKGIDELLNLPITGPRQKTALPFLRAVKEGASSFVDRLGTSVVRSFGEFEAYVAREEKSCFVERVDLYVDCPLTRLGVTLVDTPGADSIHARHTDVAFRYIKDADAILFVTYYNHAFSRADREFLIQLGRVKDTFAMDKMFFIMNASDLAASDEEREEVQAYIGEQLLRYGIRHPRMFAVSSLRALEEKTGGNPVQPSGIAAFERDFAAFLQKDLQTVSLHSLKNVTGQAHQTVCRLLEAARQGNAEKEQKRAETEMEQDAFLRIITHHEGKTEEHALRREVEELLYYVKQRLFYRYPEVFAEIFSPGVLREDRGDIREIFRSCVLEMVDFIRHDLMQEFRATSLRLEGWLDGKLKENMGELTQECLGLNGAFPVPEPPSLVTGTPTIKTPFPDLSADSFKKTITSFKGSKSFFAKDDKSRVRQEIKEVLEAEVEKCIGPAGEQLFHHYQEAWRQAVAEEKERLEKAGRRYYKSVLCALSSEGDAGNLEERAAALSHAVQEMEKALN</sequence>
<evidence type="ECO:0000256" key="5">
    <source>
        <dbReference type="ARBA" id="ARBA00023136"/>
    </source>
</evidence>
<accession>A0ABV8JGT3</accession>
<organism evidence="8 9">
    <name type="scientific">Salinithrix halophila</name>
    <dbReference type="NCBI Taxonomy" id="1485204"/>
    <lineage>
        <taxon>Bacteria</taxon>
        <taxon>Bacillati</taxon>
        <taxon>Bacillota</taxon>
        <taxon>Bacilli</taxon>
        <taxon>Bacillales</taxon>
        <taxon>Thermoactinomycetaceae</taxon>
        <taxon>Salinithrix</taxon>
    </lineage>
</organism>
<reference evidence="9" key="1">
    <citation type="journal article" date="2019" name="Int. J. Syst. Evol. Microbiol.">
        <title>The Global Catalogue of Microorganisms (GCM) 10K type strain sequencing project: providing services to taxonomists for standard genome sequencing and annotation.</title>
        <authorList>
            <consortium name="The Broad Institute Genomics Platform"/>
            <consortium name="The Broad Institute Genome Sequencing Center for Infectious Disease"/>
            <person name="Wu L."/>
            <person name="Ma J."/>
        </authorList>
    </citation>
    <scope>NUCLEOTIDE SEQUENCE [LARGE SCALE GENOMIC DNA]</scope>
    <source>
        <strain evidence="9">IBRC-M 10813</strain>
    </source>
</reference>
<keyword evidence="9" id="KW-1185">Reference proteome</keyword>
<evidence type="ECO:0000313" key="9">
    <source>
        <dbReference type="Proteomes" id="UP001595843"/>
    </source>
</evidence>
<comment type="subcellular location">
    <subcellularLocation>
        <location evidence="1">Membrane</location>
    </subcellularLocation>
</comment>
<dbReference type="CDD" id="cd09912">
    <property type="entry name" value="DLP_2"/>
    <property type="match status" value="2"/>
</dbReference>
<dbReference type="InterPro" id="IPR027094">
    <property type="entry name" value="Mitofusin_fam"/>
</dbReference>
<feature type="domain" description="Dynamin N-terminal" evidence="7">
    <location>
        <begin position="46"/>
        <end position="200"/>
    </location>
</feature>
<dbReference type="RefSeq" id="WP_380705646.1">
    <property type="nucleotide sequence ID" value="NZ_JBHSAP010000018.1"/>
</dbReference>
<feature type="domain" description="Dynamin N-terminal" evidence="7">
    <location>
        <begin position="635"/>
        <end position="860"/>
    </location>
</feature>
<dbReference type="Proteomes" id="UP001595843">
    <property type="component" value="Unassembled WGS sequence"/>
</dbReference>
<evidence type="ECO:0000256" key="1">
    <source>
        <dbReference type="ARBA" id="ARBA00004370"/>
    </source>
</evidence>
<dbReference type="SUPFAM" id="SSF52540">
    <property type="entry name" value="P-loop containing nucleoside triphosphate hydrolases"/>
    <property type="match status" value="2"/>
</dbReference>
<evidence type="ECO:0000256" key="3">
    <source>
        <dbReference type="ARBA" id="ARBA00022801"/>
    </source>
</evidence>
<dbReference type="InterPro" id="IPR027417">
    <property type="entry name" value="P-loop_NTPase"/>
</dbReference>
<protein>
    <submittedName>
        <fullName evidence="8">Dynamin family protein</fullName>
    </submittedName>
</protein>
<keyword evidence="6" id="KW-0175">Coiled coil</keyword>
<evidence type="ECO:0000313" key="8">
    <source>
        <dbReference type="EMBL" id="MFC4077809.1"/>
    </source>
</evidence>
<evidence type="ECO:0000259" key="7">
    <source>
        <dbReference type="Pfam" id="PF00350"/>
    </source>
</evidence>
<dbReference type="PANTHER" id="PTHR10465:SF0">
    <property type="entry name" value="SARCALUMENIN"/>
    <property type="match status" value="1"/>
</dbReference>
<comment type="caution">
    <text evidence="8">The sequence shown here is derived from an EMBL/GenBank/DDBJ whole genome shotgun (WGS) entry which is preliminary data.</text>
</comment>
<dbReference type="Gene3D" id="3.40.50.300">
    <property type="entry name" value="P-loop containing nucleotide triphosphate hydrolases"/>
    <property type="match status" value="2"/>
</dbReference>
<keyword evidence="5" id="KW-0472">Membrane</keyword>
<dbReference type="EMBL" id="JBHSAP010000018">
    <property type="protein sequence ID" value="MFC4077809.1"/>
    <property type="molecule type" value="Genomic_DNA"/>
</dbReference>
<keyword evidence="4" id="KW-0342">GTP-binding</keyword>
<dbReference type="InterPro" id="IPR045063">
    <property type="entry name" value="Dynamin_N"/>
</dbReference>
<gene>
    <name evidence="8" type="ORF">ACFOUO_13480</name>
</gene>
<keyword evidence="3" id="KW-0378">Hydrolase</keyword>
<name>A0ABV8JGT3_9BACL</name>
<evidence type="ECO:0000256" key="4">
    <source>
        <dbReference type="ARBA" id="ARBA00023134"/>
    </source>
</evidence>
<dbReference type="Pfam" id="PF00350">
    <property type="entry name" value="Dynamin_N"/>
    <property type="match status" value="2"/>
</dbReference>
<evidence type="ECO:0000256" key="2">
    <source>
        <dbReference type="ARBA" id="ARBA00022741"/>
    </source>
</evidence>
<evidence type="ECO:0000256" key="6">
    <source>
        <dbReference type="SAM" id="Coils"/>
    </source>
</evidence>